<feature type="signal peptide" evidence="2">
    <location>
        <begin position="1"/>
        <end position="24"/>
    </location>
</feature>
<sequence length="766" mass="84243" precursor="true">MLRVFPLVVAICAVSLAVPCAAQTADPSTSSPVETAAPVTSGSITLERLTVGFEGRYKVGYWTPIALTFATPNTPTSLELELIAPDGDGDPARYLSPLELSPDGKVLLRYVKFGRRRSRLTVIVRQAGEVVLRESFRASGGYPASDAEPPRALFPEASPADQELIVSLGGDVGIELAQKRRRRQDDDGIQYAHVALADAAGLPDRWFGYEGVDQVLFSTAEQGLPEQLSIAQFEALDGWLQMGGRLVFCVGQAGERLLAGGATVLDGRFRQWAPGRVDRVASLRRTAGLEAFAGSAVSLESRGSVEVEPLSVAVLEEPIGQVLASEGGVSRRQATVVRSSRGFGSITFVAFDLDRPPLSAWEGRAELVQKLLYGDQKLGERSRQRQFDEVTHVGYDDMSGQLRAALDQFRHVKLTPFSWVAGLIGLYILIIGPGDYFLLKWLGKRMHWTWVTFPLAVLLFCGLAVLLASRWKGDQTWINQVDVVDLVVNEDGDADLVRGTSWCSIYSPAAQSLDLTLPVEASQRMQPGATQLLSWQGLPGDALGGMNASTLGVSLSDAYRIDMPPETGGDGRLEGLPIQTSSTRTLVARWRGESELRSPPRLRISSRSQVEGQITNPFDEELTDGVLFYGRSAYRLKRPLPPRAVVDLSEGAFERTLDWHLTRKTVDLDNRDVVTPWDKGDLNVARIMEIMMLHDAAGGRTYTELRNRYQGFIDITRELEMGRAVFVARAENRAATLHLTGAPLTDRYDRHWTFYRFVLPVKNNAD</sequence>
<keyword evidence="4" id="KW-1185">Reference proteome</keyword>
<protein>
    <recommendedName>
        <fullName evidence="5">Glutamine amidotransferase domain-containing protein</fullName>
    </recommendedName>
</protein>
<dbReference type="AlphaFoldDB" id="A0A518E1T2"/>
<dbReference type="KEGG" id="lcre:Pla8534_58920"/>
<feature type="transmembrane region" description="Helical" evidence="1">
    <location>
        <begin position="417"/>
        <end position="438"/>
    </location>
</feature>
<organism evidence="3 4">
    <name type="scientific">Lignipirellula cremea</name>
    <dbReference type="NCBI Taxonomy" id="2528010"/>
    <lineage>
        <taxon>Bacteria</taxon>
        <taxon>Pseudomonadati</taxon>
        <taxon>Planctomycetota</taxon>
        <taxon>Planctomycetia</taxon>
        <taxon>Pirellulales</taxon>
        <taxon>Pirellulaceae</taxon>
        <taxon>Lignipirellula</taxon>
    </lineage>
</organism>
<keyword evidence="1" id="KW-0812">Transmembrane</keyword>
<evidence type="ECO:0000313" key="4">
    <source>
        <dbReference type="Proteomes" id="UP000317648"/>
    </source>
</evidence>
<accession>A0A518E1T2</accession>
<proteinExistence type="predicted"/>
<keyword evidence="1" id="KW-1133">Transmembrane helix</keyword>
<keyword evidence="1" id="KW-0472">Membrane</keyword>
<dbReference type="Proteomes" id="UP000317648">
    <property type="component" value="Chromosome"/>
</dbReference>
<gene>
    <name evidence="3" type="ORF">Pla8534_58920</name>
</gene>
<feature type="transmembrane region" description="Helical" evidence="1">
    <location>
        <begin position="450"/>
        <end position="471"/>
    </location>
</feature>
<dbReference type="EMBL" id="CP036433">
    <property type="protein sequence ID" value="QDU98031.1"/>
    <property type="molecule type" value="Genomic_DNA"/>
</dbReference>
<name>A0A518E1T2_9BACT</name>
<evidence type="ECO:0008006" key="5">
    <source>
        <dbReference type="Google" id="ProtNLM"/>
    </source>
</evidence>
<evidence type="ECO:0000256" key="1">
    <source>
        <dbReference type="SAM" id="Phobius"/>
    </source>
</evidence>
<reference evidence="3 4" key="1">
    <citation type="submission" date="2019-02" db="EMBL/GenBank/DDBJ databases">
        <title>Deep-cultivation of Planctomycetes and their phenomic and genomic characterization uncovers novel biology.</title>
        <authorList>
            <person name="Wiegand S."/>
            <person name="Jogler M."/>
            <person name="Boedeker C."/>
            <person name="Pinto D."/>
            <person name="Vollmers J."/>
            <person name="Rivas-Marin E."/>
            <person name="Kohn T."/>
            <person name="Peeters S.H."/>
            <person name="Heuer A."/>
            <person name="Rast P."/>
            <person name="Oberbeckmann S."/>
            <person name="Bunk B."/>
            <person name="Jeske O."/>
            <person name="Meyerdierks A."/>
            <person name="Storesund J.E."/>
            <person name="Kallscheuer N."/>
            <person name="Luecker S."/>
            <person name="Lage O.M."/>
            <person name="Pohl T."/>
            <person name="Merkel B.J."/>
            <person name="Hornburger P."/>
            <person name="Mueller R.-W."/>
            <person name="Bruemmer F."/>
            <person name="Labrenz M."/>
            <person name="Spormann A.M."/>
            <person name="Op den Camp H."/>
            <person name="Overmann J."/>
            <person name="Amann R."/>
            <person name="Jetten M.S.M."/>
            <person name="Mascher T."/>
            <person name="Medema M.H."/>
            <person name="Devos D.P."/>
            <person name="Kaster A.-K."/>
            <person name="Ovreas L."/>
            <person name="Rohde M."/>
            <person name="Galperin M.Y."/>
            <person name="Jogler C."/>
        </authorList>
    </citation>
    <scope>NUCLEOTIDE SEQUENCE [LARGE SCALE GENOMIC DNA]</scope>
    <source>
        <strain evidence="3 4">Pla85_3_4</strain>
    </source>
</reference>
<evidence type="ECO:0000256" key="2">
    <source>
        <dbReference type="SAM" id="SignalP"/>
    </source>
</evidence>
<keyword evidence="2" id="KW-0732">Signal</keyword>
<evidence type="ECO:0000313" key="3">
    <source>
        <dbReference type="EMBL" id="QDU98031.1"/>
    </source>
</evidence>
<feature type="chain" id="PRO_5021728968" description="Glutamine amidotransferase domain-containing protein" evidence="2">
    <location>
        <begin position="25"/>
        <end position="766"/>
    </location>
</feature>